<evidence type="ECO:0000313" key="4">
    <source>
        <dbReference type="Proteomes" id="UP000030351"/>
    </source>
</evidence>
<dbReference type="CDD" id="cd07739">
    <property type="entry name" value="metallo-hydrolase-like_MBL-fold"/>
    <property type="match status" value="1"/>
</dbReference>
<dbReference type="InterPro" id="IPR050855">
    <property type="entry name" value="NDM-1-like"/>
</dbReference>
<dbReference type="OrthoDB" id="8441428at2"/>
<dbReference type="SMART" id="SM00849">
    <property type="entry name" value="Lactamase_B"/>
    <property type="match status" value="1"/>
</dbReference>
<dbReference type="InterPro" id="IPR001279">
    <property type="entry name" value="Metallo-B-lactamas"/>
</dbReference>
<dbReference type="Gene3D" id="3.60.15.10">
    <property type="entry name" value="Ribonuclease Z/Hydroxyacylglutathione hydrolase-like"/>
    <property type="match status" value="1"/>
</dbReference>
<feature type="signal peptide" evidence="1">
    <location>
        <begin position="1"/>
        <end position="19"/>
    </location>
</feature>
<dbReference type="EMBL" id="JRUQ01000005">
    <property type="protein sequence ID" value="KGT95967.1"/>
    <property type="molecule type" value="Genomic_DNA"/>
</dbReference>
<keyword evidence="4" id="KW-1185">Reference proteome</keyword>
<dbReference type="PANTHER" id="PTHR42951">
    <property type="entry name" value="METALLO-BETA-LACTAMASE DOMAIN-CONTAINING"/>
    <property type="match status" value="1"/>
</dbReference>
<keyword evidence="1" id="KW-0732">Signal</keyword>
<dbReference type="PANTHER" id="PTHR42951:SF14">
    <property type="entry name" value="METALLO-BETA-LACTAMASE SUPERFAMILY PROTEIN"/>
    <property type="match status" value="1"/>
</dbReference>
<evidence type="ECO:0000256" key="1">
    <source>
        <dbReference type="SAM" id="SignalP"/>
    </source>
</evidence>
<name>A0A0A3ZA71_9GAMM</name>
<dbReference type="eggNOG" id="COG0491">
    <property type="taxonomic scope" value="Bacteria"/>
</dbReference>
<dbReference type="Proteomes" id="UP000030351">
    <property type="component" value="Unassembled WGS sequence"/>
</dbReference>
<dbReference type="Pfam" id="PF00753">
    <property type="entry name" value="Lactamase_B"/>
    <property type="match status" value="1"/>
</dbReference>
<dbReference type="AlphaFoldDB" id="A0A0A3ZA71"/>
<protein>
    <submittedName>
        <fullName evidence="3">Beta-lactamase</fullName>
    </submittedName>
</protein>
<sequence length="283" mass="30663">MKMKKLALLLALAASPALAAPLHLEVFNPQKAGLFPVSSTLVSGPHEAILFDAQFSPADGKKLVEMIKASGKKLTQIVITSGDPDFYFGLEPIVKAFPQVKVTASPVVVEHIEATKDAKLQYWGPKMSGGAPSQVFVPNISFQTGFSVDGERIELRHGGDKSAYLWIPANRAILGGTAVAAGIHVWTADTQTPASREQWRSVLREMQQLKPKVVIPGHYIGARPYGDQAVTFTLNYLQQFEAALKQKKGSAAVIETMKAAWPNLPDESSLDLSAKVNSGEMKW</sequence>
<dbReference type="NCBIfam" id="NF040580">
    <property type="entry name" value="MBL_fold_Vmh"/>
    <property type="match status" value="1"/>
</dbReference>
<dbReference type="SUPFAM" id="SSF56281">
    <property type="entry name" value="Metallo-hydrolase/oxidoreductase"/>
    <property type="match status" value="1"/>
</dbReference>
<organism evidence="3 4">
    <name type="scientific">Erwinia typographi</name>
    <dbReference type="NCBI Taxonomy" id="371042"/>
    <lineage>
        <taxon>Bacteria</taxon>
        <taxon>Pseudomonadati</taxon>
        <taxon>Pseudomonadota</taxon>
        <taxon>Gammaproteobacteria</taxon>
        <taxon>Enterobacterales</taxon>
        <taxon>Erwiniaceae</taxon>
        <taxon>Erwinia</taxon>
    </lineage>
</organism>
<dbReference type="STRING" id="371042.NG99_00950"/>
<feature type="chain" id="PRO_5002005952" evidence="1">
    <location>
        <begin position="20"/>
        <end position="283"/>
    </location>
</feature>
<comment type="caution">
    <text evidence="3">The sequence shown here is derived from an EMBL/GenBank/DDBJ whole genome shotgun (WGS) entry which is preliminary data.</text>
</comment>
<dbReference type="RefSeq" id="WP_034887446.1">
    <property type="nucleotide sequence ID" value="NZ_JRUQ01000005.1"/>
</dbReference>
<accession>A0A0A3ZA71</accession>
<dbReference type="InterPro" id="IPR036866">
    <property type="entry name" value="RibonucZ/Hydroxyglut_hydro"/>
</dbReference>
<proteinExistence type="predicted"/>
<gene>
    <name evidence="3" type="ORF">NG99_00950</name>
</gene>
<evidence type="ECO:0000259" key="2">
    <source>
        <dbReference type="SMART" id="SM00849"/>
    </source>
</evidence>
<evidence type="ECO:0000313" key="3">
    <source>
        <dbReference type="EMBL" id="KGT95967.1"/>
    </source>
</evidence>
<feature type="domain" description="Metallo-beta-lactamase" evidence="2">
    <location>
        <begin position="36"/>
        <end position="218"/>
    </location>
</feature>
<reference evidence="3 4" key="1">
    <citation type="submission" date="2014-10" db="EMBL/GenBank/DDBJ databases">
        <title>Genome sequence of Erwinia typographi M043b.</title>
        <authorList>
            <person name="Chan K.-G."/>
            <person name="Tan W.-S."/>
        </authorList>
    </citation>
    <scope>NUCLEOTIDE SEQUENCE [LARGE SCALE GENOMIC DNA]</scope>
    <source>
        <strain evidence="3 4">M043b</strain>
    </source>
</reference>